<reference evidence="1 2" key="1">
    <citation type="journal article" date="2021" name="Front. Genet.">
        <title>Chromosome-Level Genome Assembly Reveals Significant Gene Expansion in the Toll and IMD Signaling Pathways of Dendrolimus kikuchii.</title>
        <authorList>
            <person name="Zhou J."/>
            <person name="Wu P."/>
            <person name="Xiong Z."/>
            <person name="Liu N."/>
            <person name="Zhao N."/>
            <person name="Ji M."/>
            <person name="Qiu Y."/>
            <person name="Yang B."/>
        </authorList>
    </citation>
    <scope>NUCLEOTIDE SEQUENCE [LARGE SCALE GENOMIC DNA]</scope>
    <source>
        <strain evidence="1">Ann1</strain>
    </source>
</reference>
<evidence type="ECO:0000313" key="1">
    <source>
        <dbReference type="EMBL" id="KAJ0179059.1"/>
    </source>
</evidence>
<organism evidence="1 2">
    <name type="scientific">Dendrolimus kikuchii</name>
    <dbReference type="NCBI Taxonomy" id="765133"/>
    <lineage>
        <taxon>Eukaryota</taxon>
        <taxon>Metazoa</taxon>
        <taxon>Ecdysozoa</taxon>
        <taxon>Arthropoda</taxon>
        <taxon>Hexapoda</taxon>
        <taxon>Insecta</taxon>
        <taxon>Pterygota</taxon>
        <taxon>Neoptera</taxon>
        <taxon>Endopterygota</taxon>
        <taxon>Lepidoptera</taxon>
        <taxon>Glossata</taxon>
        <taxon>Ditrysia</taxon>
        <taxon>Bombycoidea</taxon>
        <taxon>Lasiocampidae</taxon>
        <taxon>Dendrolimus</taxon>
    </lineage>
</organism>
<evidence type="ECO:0000313" key="2">
    <source>
        <dbReference type="Proteomes" id="UP000824533"/>
    </source>
</evidence>
<dbReference type="Proteomes" id="UP000824533">
    <property type="component" value="Linkage Group LG09"/>
</dbReference>
<proteinExistence type="predicted"/>
<gene>
    <name evidence="1" type="ORF">K1T71_005834</name>
</gene>
<accession>A0ACC1D546</accession>
<comment type="caution">
    <text evidence="1">The sequence shown here is derived from an EMBL/GenBank/DDBJ whole genome shotgun (WGS) entry which is preliminary data.</text>
</comment>
<sequence>MLGDANPWSTPGQCVHGRSGAHLASPLYGRVAGTLIAPITARVSFVTIIYLTLMGDINQMPFIDRNDLFPVLYHRPTPSAKITREQLCTHRNPLDVAYAMSDVYSGIYSSKNQARSLELKRYSRGRIPTELANTLYLTHTQSEKESLIKLGCVTTSGVLQRRSNFRANFFQSSPFRHLLSRNFSTTSLSGGARSEHVCHNARELSPSSCRSDSASIPPRITYLLMTIAAIHLRHWMPSDGMLFSLRVNFPITSETYGRVTNVIESVDPFNVEFVTKQAISLLFRQLMFQKSTHFNTVYIQSNLKEIL</sequence>
<name>A0ACC1D546_9NEOP</name>
<protein>
    <submittedName>
        <fullName evidence="1">Uncharacterized protein</fullName>
    </submittedName>
</protein>
<dbReference type="EMBL" id="CM034395">
    <property type="protein sequence ID" value="KAJ0179059.1"/>
    <property type="molecule type" value="Genomic_DNA"/>
</dbReference>
<keyword evidence="2" id="KW-1185">Reference proteome</keyword>